<comment type="similarity">
    <text evidence="2">Belongs to the NOC2 family.</text>
</comment>
<accession>A0A2T9YPE9</accession>
<dbReference type="STRING" id="133385.A0A2T9YPE9"/>
<dbReference type="GO" id="GO:0005730">
    <property type="term" value="C:nucleolus"/>
    <property type="evidence" value="ECO:0007669"/>
    <property type="project" value="TreeGrafter"/>
</dbReference>
<dbReference type="Pfam" id="PF03715">
    <property type="entry name" value="Noc2"/>
    <property type="match status" value="1"/>
</dbReference>
<feature type="compositionally biased region" description="Basic residues" evidence="4">
    <location>
        <begin position="1"/>
        <end position="19"/>
    </location>
</feature>
<keyword evidence="3" id="KW-0539">Nucleus</keyword>
<name>A0A2T9YPE9_9FUNG</name>
<reference evidence="5 6" key="1">
    <citation type="journal article" date="2018" name="MBio">
        <title>Comparative Genomics Reveals the Core Gene Toolbox for the Fungus-Insect Symbiosis.</title>
        <authorList>
            <person name="Wang Y."/>
            <person name="Stata M."/>
            <person name="Wang W."/>
            <person name="Stajich J.E."/>
            <person name="White M.M."/>
            <person name="Moncalvo J.M."/>
        </authorList>
    </citation>
    <scope>NUCLEOTIDE SEQUENCE [LARGE SCALE GENOMIC DNA]</scope>
    <source>
        <strain evidence="5 6">SWE-8-4</strain>
    </source>
</reference>
<feature type="compositionally biased region" description="Basic and acidic residues" evidence="4">
    <location>
        <begin position="65"/>
        <end position="77"/>
    </location>
</feature>
<evidence type="ECO:0000256" key="3">
    <source>
        <dbReference type="ARBA" id="ARBA00023242"/>
    </source>
</evidence>
<evidence type="ECO:0000313" key="5">
    <source>
        <dbReference type="EMBL" id="PVU94235.1"/>
    </source>
</evidence>
<dbReference type="GO" id="GO:0042273">
    <property type="term" value="P:ribosomal large subunit biogenesis"/>
    <property type="evidence" value="ECO:0007669"/>
    <property type="project" value="TreeGrafter"/>
</dbReference>
<dbReference type="GO" id="GO:0030691">
    <property type="term" value="C:Noc2p-Noc3p complex"/>
    <property type="evidence" value="ECO:0007669"/>
    <property type="project" value="TreeGrafter"/>
</dbReference>
<comment type="caution">
    <text evidence="5">The sequence shown here is derived from an EMBL/GenBank/DDBJ whole genome shotgun (WGS) entry which is preliminary data.</text>
</comment>
<feature type="region of interest" description="Disordered" evidence="4">
    <location>
        <begin position="1"/>
        <end position="208"/>
    </location>
</feature>
<evidence type="ECO:0008006" key="7">
    <source>
        <dbReference type="Google" id="ProtNLM"/>
    </source>
</evidence>
<dbReference type="InterPro" id="IPR005343">
    <property type="entry name" value="Noc2"/>
</dbReference>
<protein>
    <recommendedName>
        <fullName evidence="7">Nucleolar complex protein 2</fullName>
    </recommendedName>
</protein>
<evidence type="ECO:0000256" key="4">
    <source>
        <dbReference type="SAM" id="MobiDB-lite"/>
    </source>
</evidence>
<sequence>MAKVKKSQRKFNQKAKKLSNKLSSRTPSSASGTSSDKYSSKNKLPAKTISKRSRLPKKVSNATDKLSREETLVKKLFQDNSENENSKGSDELDELVANDRFSKKDITSDTESLSQSDSDSDVFDDIETVYQSADEDLSGSEPEDKPKDTPKDKPEDKPKDTPKDKIKDKPVLKASTPTKNLKKKEKDNSKPLNNASDSKNISSLDKDVSNIQNDIENLKEQDPEFYEFMKENDPDALNFNLDSDNDLSDAESDTEDVESNDKNESNDSTSSDQLSDKLAASTKQISIVLTMAELEKWRLNLEQSKSLNMIKQVVSAFNSSADTEKTSKIPRKYVVQGEDEFHKLMMIAMNQLPIALIHHLPYSKNSKSNSGEISSKKVSSAATKSIIEQNKRFKAIKPSLKSYLSSLLKIIKQLSDNTMLTFVLNQSSLVIPYFTCFPKLSRVFIREILRLFGSKAVSNDVTISSLLALRKLASSGHSSLVDLSLKGVYLTYVRNSNITGMHDLSNIQLMRNCGVELYQVGGNSIYQHTFVYIRQLAIHLRNAMQVKSKESFRLVYNWQFINSLRFWTELLSTYCGERADENPELCDLLEPLLYPLIQVIIGVARLIPTSKYYPLKLHCTDMLIKITTSTGVFVPTLPLILSILNSPDFTQKRPIQSTAKHLDLSLYIKAPKQYEHTRIYLESVLDKVIEQIARLLAANCTNIGFPDYVVPLIISLKRWKKRAGNKAFAKHSTLFSKLIDRINANSAIIIKERADSKSNPKSASFGPNNFAAASNFMATADPDKMPIKIYSDSIQKVNSMQRNAIFSAMNENNSIEDDE</sequence>
<feature type="compositionally biased region" description="Acidic residues" evidence="4">
    <location>
        <begin position="118"/>
        <end position="138"/>
    </location>
</feature>
<dbReference type="Proteomes" id="UP000245383">
    <property type="component" value="Unassembled WGS sequence"/>
</dbReference>
<dbReference type="OrthoDB" id="10266662at2759"/>
<evidence type="ECO:0000256" key="2">
    <source>
        <dbReference type="ARBA" id="ARBA00005907"/>
    </source>
</evidence>
<feature type="compositionally biased region" description="Polar residues" evidence="4">
    <location>
        <begin position="193"/>
        <end position="208"/>
    </location>
</feature>
<dbReference type="PANTHER" id="PTHR12687:SF4">
    <property type="entry name" value="NUCLEOLAR COMPLEX PROTEIN 2 HOMOLOG"/>
    <property type="match status" value="1"/>
</dbReference>
<evidence type="ECO:0000313" key="6">
    <source>
        <dbReference type="Proteomes" id="UP000245383"/>
    </source>
</evidence>
<evidence type="ECO:0000256" key="1">
    <source>
        <dbReference type="ARBA" id="ARBA00004123"/>
    </source>
</evidence>
<dbReference type="GO" id="GO:0005654">
    <property type="term" value="C:nucleoplasm"/>
    <property type="evidence" value="ECO:0007669"/>
    <property type="project" value="TreeGrafter"/>
</dbReference>
<dbReference type="EMBL" id="MBFR01000098">
    <property type="protein sequence ID" value="PVU94235.1"/>
    <property type="molecule type" value="Genomic_DNA"/>
</dbReference>
<feature type="compositionally biased region" description="Basic and acidic residues" evidence="4">
    <location>
        <begin position="142"/>
        <end position="171"/>
    </location>
</feature>
<feature type="compositionally biased region" description="Low complexity" evidence="4">
    <location>
        <begin position="23"/>
        <end position="35"/>
    </location>
</feature>
<dbReference type="GO" id="GO:0030690">
    <property type="term" value="C:Noc1p-Noc2p complex"/>
    <property type="evidence" value="ECO:0007669"/>
    <property type="project" value="TreeGrafter"/>
</dbReference>
<dbReference type="AlphaFoldDB" id="A0A2T9YPE9"/>
<dbReference type="PANTHER" id="PTHR12687">
    <property type="entry name" value="NUCLEOLAR COMPLEX 2 AND RAD4-RELATED"/>
    <property type="match status" value="1"/>
</dbReference>
<proteinExistence type="inferred from homology"/>
<comment type="subcellular location">
    <subcellularLocation>
        <location evidence="1">Nucleus</location>
    </subcellularLocation>
</comment>
<feature type="region of interest" description="Disordered" evidence="4">
    <location>
        <begin position="234"/>
        <end position="277"/>
    </location>
</feature>
<organism evidence="5 6">
    <name type="scientific">Smittium simulii</name>
    <dbReference type="NCBI Taxonomy" id="133385"/>
    <lineage>
        <taxon>Eukaryota</taxon>
        <taxon>Fungi</taxon>
        <taxon>Fungi incertae sedis</taxon>
        <taxon>Zoopagomycota</taxon>
        <taxon>Kickxellomycotina</taxon>
        <taxon>Harpellomycetes</taxon>
        <taxon>Harpellales</taxon>
        <taxon>Legeriomycetaceae</taxon>
        <taxon>Smittium</taxon>
    </lineage>
</organism>
<gene>
    <name evidence="5" type="ORF">BB561_002715</name>
</gene>
<feature type="compositionally biased region" description="Acidic residues" evidence="4">
    <location>
        <begin position="243"/>
        <end position="258"/>
    </location>
</feature>
<keyword evidence="6" id="KW-1185">Reference proteome</keyword>